<accession>A0ABW9VB82</accession>
<comment type="caution">
    <text evidence="1">The sequence shown here is derived from an EMBL/GenBank/DDBJ whole genome shotgun (WGS) entry which is preliminary data.</text>
</comment>
<dbReference type="Proteomes" id="UP000449678">
    <property type="component" value="Unassembled WGS sequence"/>
</dbReference>
<evidence type="ECO:0000313" key="1">
    <source>
        <dbReference type="EMBL" id="MYM34892.1"/>
    </source>
</evidence>
<proteinExistence type="predicted"/>
<dbReference type="EMBL" id="WWCO01000006">
    <property type="protein sequence ID" value="MYM34892.1"/>
    <property type="molecule type" value="Genomic_DNA"/>
</dbReference>
<protein>
    <submittedName>
        <fullName evidence="1">Uncharacterized protein</fullName>
    </submittedName>
</protein>
<gene>
    <name evidence="1" type="ORF">GTP38_11130</name>
</gene>
<evidence type="ECO:0000313" key="2">
    <source>
        <dbReference type="Proteomes" id="UP000449678"/>
    </source>
</evidence>
<organism evidence="1 2">
    <name type="scientific">Duganella lactea</name>
    <dbReference type="NCBI Taxonomy" id="2692173"/>
    <lineage>
        <taxon>Bacteria</taxon>
        <taxon>Pseudomonadati</taxon>
        <taxon>Pseudomonadota</taxon>
        <taxon>Betaproteobacteria</taxon>
        <taxon>Burkholderiales</taxon>
        <taxon>Oxalobacteraceae</taxon>
        <taxon>Telluria group</taxon>
        <taxon>Duganella</taxon>
    </lineage>
</organism>
<reference evidence="1 2" key="1">
    <citation type="submission" date="2019-12" db="EMBL/GenBank/DDBJ databases">
        <title>Novel species isolated from a subtropical stream in China.</title>
        <authorList>
            <person name="Lu H."/>
        </authorList>
    </citation>
    <scope>NUCLEOTIDE SEQUENCE [LARGE SCALE GENOMIC DNA]</scope>
    <source>
        <strain evidence="1 2">FT94W</strain>
    </source>
</reference>
<keyword evidence="2" id="KW-1185">Reference proteome</keyword>
<dbReference type="RefSeq" id="WP_160990274.1">
    <property type="nucleotide sequence ID" value="NZ_WWCO01000006.1"/>
</dbReference>
<name>A0ABW9VB82_9BURK</name>
<sequence>MVPITQKYPLIKKFNRIIAFALDFFNRVRDNHPIDAPNTMENTMSPKELAALAEATHRGDAAYAAKQVAK</sequence>